<evidence type="ECO:0000256" key="1">
    <source>
        <dbReference type="PROSITE-ProRule" id="PRU00169"/>
    </source>
</evidence>
<keyword evidence="4" id="KW-1185">Reference proteome</keyword>
<evidence type="ECO:0000313" key="3">
    <source>
        <dbReference type="EMBL" id="PLT44317.1"/>
    </source>
</evidence>
<feature type="domain" description="Response regulatory" evidence="2">
    <location>
        <begin position="6"/>
        <end position="121"/>
    </location>
</feature>
<dbReference type="RefSeq" id="WP_028600221.1">
    <property type="nucleotide sequence ID" value="NZ_BIMM01000116.1"/>
</dbReference>
<dbReference type="InterPro" id="IPR011006">
    <property type="entry name" value="CheY-like_superfamily"/>
</dbReference>
<comment type="caution">
    <text evidence="3">The sequence shown here is derived from an EMBL/GenBank/DDBJ whole genome shotgun (WGS) entry which is preliminary data.</text>
</comment>
<reference evidence="3 4" key="1">
    <citation type="submission" date="2017-05" db="EMBL/GenBank/DDBJ databases">
        <title>Functional genome analysis of Paenibacillus pasadenensis strain R16: insights on endophytic life style and antifungal activity.</title>
        <authorList>
            <person name="Passera A."/>
            <person name="Marcolungo L."/>
            <person name="Casati P."/>
            <person name="Brasca M."/>
            <person name="Quaglino F."/>
            <person name="Delledonne M."/>
        </authorList>
    </citation>
    <scope>NUCLEOTIDE SEQUENCE [LARGE SCALE GENOMIC DNA]</scope>
    <source>
        <strain evidence="3 4">R16</strain>
    </source>
</reference>
<comment type="caution">
    <text evidence="1">Lacks conserved residue(s) required for the propagation of feature annotation.</text>
</comment>
<dbReference type="InterPro" id="IPR025669">
    <property type="entry name" value="AAA_dom"/>
</dbReference>
<evidence type="ECO:0000313" key="4">
    <source>
        <dbReference type="Proteomes" id="UP000234789"/>
    </source>
</evidence>
<organism evidence="3 4">
    <name type="scientific">Paenibacillus pasadenensis</name>
    <dbReference type="NCBI Taxonomy" id="217090"/>
    <lineage>
        <taxon>Bacteria</taxon>
        <taxon>Bacillati</taxon>
        <taxon>Bacillota</taxon>
        <taxon>Bacilli</taxon>
        <taxon>Bacillales</taxon>
        <taxon>Paenibacillaceae</taxon>
        <taxon>Paenibacillus</taxon>
    </lineage>
</organism>
<dbReference type="Pfam" id="PF13614">
    <property type="entry name" value="AAA_31"/>
    <property type="match status" value="1"/>
</dbReference>
<sequence>MSDNAKLALITDDSRLMQQLRQNVTFLNFTIGEQIAKPREAYMELSPAEPRVVLLAEPLEAIDLTAVVQQLKKVNESAPILYLSRSGDFAQIRELYRAGIADVLRIPDELDQLEASVQKAQRLVRAYRGGPAGRASRASGGRIYALYSASGGSGTTTAALHLSQMLAMKPGARVLLVDLNMQYGGLQHYLDIQAERDLGDLKSVLQELTYSQLSNVLYKLDPSGVQVLLSPAHPQEAETFGGSDMELLFSACRQHFDYIVLDLPKPLDEVSIAALGNADRVLYLLAVDRPSIVRMKHALDIIDRYHLTDPEQLSIVVNRHSKKADVTLDDLAKMVSVPVIGVIPEDVKRGLQTRMNVGKPLHVEPGMKIKRMRGPLKEYAELAKRLLQEEGGEVHVDLPAAQQQLGRQAGF</sequence>
<accession>A0A2N5N1V3</accession>
<dbReference type="GO" id="GO:0009898">
    <property type="term" value="C:cytoplasmic side of plasma membrane"/>
    <property type="evidence" value="ECO:0007669"/>
    <property type="project" value="TreeGrafter"/>
</dbReference>
<name>A0A2N5N1V3_9BACL</name>
<dbReference type="GO" id="GO:0051782">
    <property type="term" value="P:negative regulation of cell division"/>
    <property type="evidence" value="ECO:0007669"/>
    <property type="project" value="TreeGrafter"/>
</dbReference>
<dbReference type="AlphaFoldDB" id="A0A2N5N1V3"/>
<dbReference type="GO" id="GO:0005829">
    <property type="term" value="C:cytosol"/>
    <property type="evidence" value="ECO:0007669"/>
    <property type="project" value="TreeGrafter"/>
</dbReference>
<dbReference type="InterPro" id="IPR027417">
    <property type="entry name" value="P-loop_NTPase"/>
</dbReference>
<evidence type="ECO:0000259" key="2">
    <source>
        <dbReference type="PROSITE" id="PS50110"/>
    </source>
</evidence>
<gene>
    <name evidence="3" type="ORF">B8V81_2748</name>
</gene>
<dbReference type="PANTHER" id="PTHR43384">
    <property type="entry name" value="SEPTUM SITE-DETERMINING PROTEIN MIND HOMOLOG, CHLOROPLASTIC-RELATED"/>
    <property type="match status" value="1"/>
</dbReference>
<dbReference type="Gene3D" id="3.40.50.2300">
    <property type="match status" value="1"/>
</dbReference>
<protein>
    <submittedName>
        <fullName evidence="3">Type II/IV secretion system ATPase TadZ/CpaE, associated with Flp pilus assembly</fullName>
    </submittedName>
</protein>
<dbReference type="GO" id="GO:0000160">
    <property type="term" value="P:phosphorelay signal transduction system"/>
    <property type="evidence" value="ECO:0007669"/>
    <property type="project" value="InterPro"/>
</dbReference>
<dbReference type="GO" id="GO:0016887">
    <property type="term" value="F:ATP hydrolysis activity"/>
    <property type="evidence" value="ECO:0007669"/>
    <property type="project" value="TreeGrafter"/>
</dbReference>
<dbReference type="SUPFAM" id="SSF52172">
    <property type="entry name" value="CheY-like"/>
    <property type="match status" value="1"/>
</dbReference>
<dbReference type="InterPro" id="IPR001789">
    <property type="entry name" value="Sig_transdc_resp-reg_receiver"/>
</dbReference>
<dbReference type="GO" id="GO:0005524">
    <property type="term" value="F:ATP binding"/>
    <property type="evidence" value="ECO:0007669"/>
    <property type="project" value="TreeGrafter"/>
</dbReference>
<dbReference type="Gene3D" id="3.40.50.300">
    <property type="entry name" value="P-loop containing nucleotide triphosphate hydrolases"/>
    <property type="match status" value="1"/>
</dbReference>
<dbReference type="InterPro" id="IPR050625">
    <property type="entry name" value="ParA/MinD_ATPase"/>
</dbReference>
<dbReference type="Proteomes" id="UP000234789">
    <property type="component" value="Unassembled WGS sequence"/>
</dbReference>
<dbReference type="EMBL" id="NFEZ01000004">
    <property type="protein sequence ID" value="PLT44317.1"/>
    <property type="molecule type" value="Genomic_DNA"/>
</dbReference>
<proteinExistence type="predicted"/>
<dbReference type="PANTHER" id="PTHR43384:SF13">
    <property type="entry name" value="SLR0110 PROTEIN"/>
    <property type="match status" value="1"/>
</dbReference>
<dbReference type="SUPFAM" id="SSF52540">
    <property type="entry name" value="P-loop containing nucleoside triphosphate hydrolases"/>
    <property type="match status" value="1"/>
</dbReference>
<dbReference type="OrthoDB" id="2512803at2"/>
<dbReference type="PROSITE" id="PS50110">
    <property type="entry name" value="RESPONSE_REGULATORY"/>
    <property type="match status" value="1"/>
</dbReference>